<name>A0AAV4N0C4_CAEEX</name>
<dbReference type="EMBL" id="BPLR01020395">
    <property type="protein sequence ID" value="GIX78232.1"/>
    <property type="molecule type" value="Genomic_DNA"/>
</dbReference>
<reference evidence="1 2" key="1">
    <citation type="submission" date="2021-06" db="EMBL/GenBank/DDBJ databases">
        <title>Caerostris extrusa draft genome.</title>
        <authorList>
            <person name="Kono N."/>
            <person name="Arakawa K."/>
        </authorList>
    </citation>
    <scope>NUCLEOTIDE SEQUENCE [LARGE SCALE GENOMIC DNA]</scope>
</reference>
<proteinExistence type="predicted"/>
<sequence>MNRDWLCLRMLRQFQYAFQNYPLHSYGIGSWLREGNAEHVNSNCNYGHSEHHCEECGPLLHAVKGLDFSIETGNNMYSPI</sequence>
<evidence type="ECO:0000313" key="2">
    <source>
        <dbReference type="Proteomes" id="UP001054945"/>
    </source>
</evidence>
<accession>A0AAV4N0C4</accession>
<dbReference type="AlphaFoldDB" id="A0AAV4N0C4"/>
<gene>
    <name evidence="1" type="ORF">CEXT_289631</name>
</gene>
<organism evidence="1 2">
    <name type="scientific">Caerostris extrusa</name>
    <name type="common">Bark spider</name>
    <name type="synonym">Caerostris bankana</name>
    <dbReference type="NCBI Taxonomy" id="172846"/>
    <lineage>
        <taxon>Eukaryota</taxon>
        <taxon>Metazoa</taxon>
        <taxon>Ecdysozoa</taxon>
        <taxon>Arthropoda</taxon>
        <taxon>Chelicerata</taxon>
        <taxon>Arachnida</taxon>
        <taxon>Araneae</taxon>
        <taxon>Araneomorphae</taxon>
        <taxon>Entelegynae</taxon>
        <taxon>Araneoidea</taxon>
        <taxon>Araneidae</taxon>
        <taxon>Caerostris</taxon>
    </lineage>
</organism>
<evidence type="ECO:0000313" key="1">
    <source>
        <dbReference type="EMBL" id="GIX78232.1"/>
    </source>
</evidence>
<dbReference type="Proteomes" id="UP001054945">
    <property type="component" value="Unassembled WGS sequence"/>
</dbReference>
<comment type="caution">
    <text evidence="1">The sequence shown here is derived from an EMBL/GenBank/DDBJ whole genome shotgun (WGS) entry which is preliminary data.</text>
</comment>
<protein>
    <submittedName>
        <fullName evidence="1">Uncharacterized protein</fullName>
    </submittedName>
</protein>
<keyword evidence="2" id="KW-1185">Reference proteome</keyword>